<dbReference type="GeneID" id="64855012"/>
<evidence type="ECO:0000256" key="2">
    <source>
        <dbReference type="SAM" id="MobiDB-lite"/>
    </source>
</evidence>
<organism evidence="4 5">
    <name type="scientific">Maudiozyma barnettii</name>
    <dbReference type="NCBI Taxonomy" id="61262"/>
    <lineage>
        <taxon>Eukaryota</taxon>
        <taxon>Fungi</taxon>
        <taxon>Dikarya</taxon>
        <taxon>Ascomycota</taxon>
        <taxon>Saccharomycotina</taxon>
        <taxon>Saccharomycetes</taxon>
        <taxon>Saccharomycetales</taxon>
        <taxon>Saccharomycetaceae</taxon>
        <taxon>Maudiozyma</taxon>
    </lineage>
</organism>
<protein>
    <submittedName>
        <fullName evidence="4">Similar to Saccharomyces cerevisiae YGR089W NNF2 Protein that exhibits physical and genetic interactions with Rpb8p, which is a subunit of RNA polymerases I, II, and III</fullName>
    </submittedName>
</protein>
<evidence type="ECO:0000256" key="1">
    <source>
        <dbReference type="SAM" id="Coils"/>
    </source>
</evidence>
<name>A0A8H2ZF23_9SACH</name>
<feature type="transmembrane region" description="Helical" evidence="3">
    <location>
        <begin position="16"/>
        <end position="39"/>
    </location>
</feature>
<keyword evidence="3" id="KW-0472">Membrane</keyword>
<keyword evidence="3" id="KW-0812">Transmembrane</keyword>
<dbReference type="AlphaFoldDB" id="A0A8H2ZF23"/>
<proteinExistence type="predicted"/>
<comment type="caution">
    <text evidence="4">The sequence shown here is derived from an EMBL/GenBank/DDBJ whole genome shotgun (WGS) entry which is preliminary data.</text>
</comment>
<feature type="coiled-coil region" evidence="1">
    <location>
        <begin position="579"/>
        <end position="722"/>
    </location>
</feature>
<reference evidence="4 5" key="1">
    <citation type="submission" date="2020-05" db="EMBL/GenBank/DDBJ databases">
        <authorList>
            <person name="Casaregola S."/>
            <person name="Devillers H."/>
            <person name="Grondin C."/>
        </authorList>
    </citation>
    <scope>NUCLEOTIDE SEQUENCE [LARGE SCALE GENOMIC DNA]</scope>
    <source>
        <strain evidence="4 5">CLIB 1767</strain>
    </source>
</reference>
<accession>A0A8H2ZF23</accession>
<dbReference type="RefSeq" id="XP_041403938.1">
    <property type="nucleotide sequence ID" value="XM_041548004.1"/>
</dbReference>
<dbReference type="EMBL" id="CAEFZW010000001">
    <property type="protein sequence ID" value="CAB4251899.1"/>
    <property type="molecule type" value="Genomic_DNA"/>
</dbReference>
<evidence type="ECO:0000313" key="5">
    <source>
        <dbReference type="Proteomes" id="UP000644660"/>
    </source>
</evidence>
<keyword evidence="3" id="KW-1133">Transmembrane helix</keyword>
<gene>
    <name evidence="4" type="ORF">KABA2_01S01408</name>
</gene>
<sequence>MIRQGLGKVHQLRDTLALFAVFLSFNHAGVLCLLAWFVLATTYKPLMSQCLIKLSRGNGQQLLNNGNHNKENEEDGSSTPTTTTTTTNNNNGDTDRDELQRKKRNRNDNGNNGSRPIFKPSLDWLILLLEFVSALLIRSNKFTLLYFMTPLQSLALAVIAASAINSPSMVPLYAALCSASHATLTHITPTHWKIMLPLSNIETANTNGVLFCLAYHIVFRQFLAAVWLSNPSTPTPNNNNNTTSMDHVNVSFSDSVVTNVQSFCQPPQNTQEKPSLTTSAPPAAATNQLYQIHTELPTSTEPKAAQDNGYNNIDTEGDYDTETTAAHNLQTFVTLLFRRKNDRSAVVAPLWALCITLKALFIQRFGGMFKRHTVVNDQGPNFDSNSKISTSMDLIAQNKTGDLNQLNLAPTSSGSRATLETIFTNSNGGSTTTTINRSMNNDYKVCIVDIAAHALTFLIENLIDGELIVLVNGLIWSEVSCTLVMERVGDEYVVISGLVPACSYDIQFVNRLNQKYDCLIADLMIRTSQLNNNGTTTNTTNNTDISNNFEALDYSFPSYYHRKFLSPLLTLKHSVLTTNANLSDERNKIKKTRREINKKISSLRTDIDHLKVKLKQTTMTDNKHSNKIDTLKAQLQQNENNLINLEQTLTELTTEENSLQDIYLAQKDHHLKKELEFDKLKENLNITLTDDKDKLNKLTNDKLQFETKLDKLITRHDKLQKDLDSNNEFFKNFKDQFISKREKSRLKRKDFKIREINDLELSLKALEQDLSRLEYENDNMKTLITQY</sequence>
<keyword evidence="5" id="KW-1185">Reference proteome</keyword>
<keyword evidence="1" id="KW-0175">Coiled coil</keyword>
<feature type="compositionally biased region" description="Low complexity" evidence="2">
    <location>
        <begin position="79"/>
        <end position="91"/>
    </location>
</feature>
<feature type="region of interest" description="Disordered" evidence="2">
    <location>
        <begin position="62"/>
        <end position="114"/>
    </location>
</feature>
<feature type="transmembrane region" description="Helical" evidence="3">
    <location>
        <begin position="144"/>
        <end position="164"/>
    </location>
</feature>
<feature type="coiled-coil region" evidence="1">
    <location>
        <begin position="749"/>
        <end position="783"/>
    </location>
</feature>
<dbReference type="Proteomes" id="UP000644660">
    <property type="component" value="Unassembled WGS sequence"/>
</dbReference>
<evidence type="ECO:0000313" key="4">
    <source>
        <dbReference type="EMBL" id="CAB4251899.1"/>
    </source>
</evidence>
<evidence type="ECO:0000256" key="3">
    <source>
        <dbReference type="SAM" id="Phobius"/>
    </source>
</evidence>
<dbReference type="OrthoDB" id="4158994at2759"/>